<evidence type="ECO:0000256" key="1">
    <source>
        <dbReference type="SAM" id="MobiDB-lite"/>
    </source>
</evidence>
<evidence type="ECO:0000313" key="3">
    <source>
        <dbReference type="Proteomes" id="UP000294003"/>
    </source>
</evidence>
<sequence>MFKRNFFKLDRPEYLLDYIAMAVKIDNRHAPRHNNTSYGTAPGPIDLGTVQRKDWNQIQYFNCGKIGHKAYKCKTPKKPRQDKWKPVPEGQPKENQKNDGQAINMI</sequence>
<feature type="region of interest" description="Disordered" evidence="1">
    <location>
        <begin position="72"/>
        <end position="106"/>
    </location>
</feature>
<reference evidence="2 3" key="1">
    <citation type="submission" date="2018-06" db="EMBL/GenBank/DDBJ databases">
        <title>Complete Genomes of Monosporascus.</title>
        <authorList>
            <person name="Robinson A.J."/>
            <person name="Natvig D.O."/>
        </authorList>
    </citation>
    <scope>NUCLEOTIDE SEQUENCE [LARGE SCALE GENOMIC DNA]</scope>
    <source>
        <strain evidence="2 3">CBS 609.92</strain>
    </source>
</reference>
<evidence type="ECO:0008006" key="4">
    <source>
        <dbReference type="Google" id="ProtNLM"/>
    </source>
</evidence>
<evidence type="ECO:0000313" key="2">
    <source>
        <dbReference type="EMBL" id="RYO83347.1"/>
    </source>
</evidence>
<dbReference type="EMBL" id="QJNS01000190">
    <property type="protein sequence ID" value="RYO83347.1"/>
    <property type="molecule type" value="Genomic_DNA"/>
</dbReference>
<dbReference type="SUPFAM" id="SSF57756">
    <property type="entry name" value="Retrovirus zinc finger-like domains"/>
    <property type="match status" value="1"/>
</dbReference>
<proteinExistence type="predicted"/>
<dbReference type="InterPro" id="IPR036875">
    <property type="entry name" value="Znf_CCHC_sf"/>
</dbReference>
<dbReference type="Proteomes" id="UP000294003">
    <property type="component" value="Unassembled WGS sequence"/>
</dbReference>
<protein>
    <recommendedName>
        <fullName evidence="4">CCHC-type domain-containing protein</fullName>
    </recommendedName>
</protein>
<keyword evidence="3" id="KW-1185">Reference proteome</keyword>
<organism evidence="2 3">
    <name type="scientific">Monosporascus cannonballus</name>
    <dbReference type="NCBI Taxonomy" id="155416"/>
    <lineage>
        <taxon>Eukaryota</taxon>
        <taxon>Fungi</taxon>
        <taxon>Dikarya</taxon>
        <taxon>Ascomycota</taxon>
        <taxon>Pezizomycotina</taxon>
        <taxon>Sordariomycetes</taxon>
        <taxon>Xylariomycetidae</taxon>
        <taxon>Xylariales</taxon>
        <taxon>Xylariales incertae sedis</taxon>
        <taxon>Monosporascus</taxon>
    </lineage>
</organism>
<comment type="caution">
    <text evidence="2">The sequence shown here is derived from an EMBL/GenBank/DDBJ whole genome shotgun (WGS) entry which is preliminary data.</text>
</comment>
<feature type="compositionally biased region" description="Basic and acidic residues" evidence="1">
    <location>
        <begin position="79"/>
        <end position="97"/>
    </location>
</feature>
<accession>A0ABY0H362</accession>
<name>A0ABY0H362_9PEZI</name>
<gene>
    <name evidence="2" type="ORF">DL762_006181</name>
</gene>